<dbReference type="InterPro" id="IPR001810">
    <property type="entry name" value="F-box_dom"/>
</dbReference>
<dbReference type="Proteomes" id="UP001150238">
    <property type="component" value="Unassembled WGS sequence"/>
</dbReference>
<accession>A0A9W8ZW27</accession>
<reference evidence="3" key="2">
    <citation type="journal article" date="2023" name="Proc. Natl. Acad. Sci. U.S.A.">
        <title>A global phylogenomic analysis of the shiitake genus Lentinula.</title>
        <authorList>
            <person name="Sierra-Patev S."/>
            <person name="Min B."/>
            <person name="Naranjo-Ortiz M."/>
            <person name="Looney B."/>
            <person name="Konkel Z."/>
            <person name="Slot J.C."/>
            <person name="Sakamoto Y."/>
            <person name="Steenwyk J.L."/>
            <person name="Rokas A."/>
            <person name="Carro J."/>
            <person name="Camarero S."/>
            <person name="Ferreira P."/>
            <person name="Molpeceres G."/>
            <person name="Ruiz-Duenas F.J."/>
            <person name="Serrano A."/>
            <person name="Henrissat B."/>
            <person name="Drula E."/>
            <person name="Hughes K.W."/>
            <person name="Mata J.L."/>
            <person name="Ishikawa N.K."/>
            <person name="Vargas-Isla R."/>
            <person name="Ushijima S."/>
            <person name="Smith C.A."/>
            <person name="Donoghue J."/>
            <person name="Ahrendt S."/>
            <person name="Andreopoulos W."/>
            <person name="He G."/>
            <person name="LaButti K."/>
            <person name="Lipzen A."/>
            <person name="Ng V."/>
            <person name="Riley R."/>
            <person name="Sandor L."/>
            <person name="Barry K."/>
            <person name="Martinez A.T."/>
            <person name="Xiao Y."/>
            <person name="Gibbons J.G."/>
            <person name="Terashima K."/>
            <person name="Grigoriev I.V."/>
            <person name="Hibbett D."/>
        </authorList>
    </citation>
    <scope>NUCLEOTIDE SEQUENCE</scope>
    <source>
        <strain evidence="3">Sp2 HRB7682 ss15</strain>
    </source>
</reference>
<name>A0A9W8ZW27_9AGAR</name>
<gene>
    <name evidence="3" type="ORF">C8J55DRAFT_203468</name>
</gene>
<protein>
    <recommendedName>
        <fullName evidence="2">F-box domain-containing protein</fullName>
    </recommendedName>
</protein>
<evidence type="ECO:0000256" key="1">
    <source>
        <dbReference type="SAM" id="Coils"/>
    </source>
</evidence>
<evidence type="ECO:0000259" key="2">
    <source>
        <dbReference type="Pfam" id="PF12937"/>
    </source>
</evidence>
<dbReference type="EMBL" id="JANVFS010000038">
    <property type="protein sequence ID" value="KAJ4468379.1"/>
    <property type="molecule type" value="Genomic_DNA"/>
</dbReference>
<comment type="caution">
    <text evidence="3">The sequence shown here is derived from an EMBL/GenBank/DDBJ whole genome shotgun (WGS) entry which is preliminary data.</text>
</comment>
<keyword evidence="1" id="KW-0175">Coiled coil</keyword>
<evidence type="ECO:0000313" key="3">
    <source>
        <dbReference type="EMBL" id="KAJ4468379.1"/>
    </source>
</evidence>
<dbReference type="Pfam" id="PF12937">
    <property type="entry name" value="F-box-like"/>
    <property type="match status" value="1"/>
</dbReference>
<reference evidence="3" key="1">
    <citation type="submission" date="2022-08" db="EMBL/GenBank/DDBJ databases">
        <authorList>
            <consortium name="DOE Joint Genome Institute"/>
            <person name="Min B."/>
            <person name="Riley R."/>
            <person name="Sierra-Patev S."/>
            <person name="Naranjo-Ortiz M."/>
            <person name="Looney B."/>
            <person name="Konkel Z."/>
            <person name="Slot J.C."/>
            <person name="Sakamoto Y."/>
            <person name="Steenwyk J.L."/>
            <person name="Rokas A."/>
            <person name="Carro J."/>
            <person name="Camarero S."/>
            <person name="Ferreira P."/>
            <person name="Molpeceres G."/>
            <person name="Ruiz-Duenas F.J."/>
            <person name="Serrano A."/>
            <person name="Henrissat B."/>
            <person name="Drula E."/>
            <person name="Hughes K.W."/>
            <person name="Mata J.L."/>
            <person name="Ishikawa N.K."/>
            <person name="Vargas-Isla R."/>
            <person name="Ushijima S."/>
            <person name="Smith C.A."/>
            <person name="Ahrendt S."/>
            <person name="Andreopoulos W."/>
            <person name="He G."/>
            <person name="Labutti K."/>
            <person name="Lipzen A."/>
            <person name="Ng V."/>
            <person name="Sandor L."/>
            <person name="Barry K."/>
            <person name="Martinez A.T."/>
            <person name="Xiao Y."/>
            <person name="Gibbons J.G."/>
            <person name="Terashima K."/>
            <person name="Hibbett D.S."/>
            <person name="Grigoriev I.V."/>
        </authorList>
    </citation>
    <scope>NUCLEOTIDE SEQUENCE</scope>
    <source>
        <strain evidence="3">Sp2 HRB7682 ss15</strain>
    </source>
</reference>
<feature type="domain" description="F-box" evidence="2">
    <location>
        <begin position="89"/>
        <end position="145"/>
    </location>
</feature>
<dbReference type="AlphaFoldDB" id="A0A9W8ZW27"/>
<organism evidence="3 4">
    <name type="scientific">Lentinula lateritia</name>
    <dbReference type="NCBI Taxonomy" id="40482"/>
    <lineage>
        <taxon>Eukaryota</taxon>
        <taxon>Fungi</taxon>
        <taxon>Dikarya</taxon>
        <taxon>Basidiomycota</taxon>
        <taxon>Agaricomycotina</taxon>
        <taxon>Agaricomycetes</taxon>
        <taxon>Agaricomycetidae</taxon>
        <taxon>Agaricales</taxon>
        <taxon>Marasmiineae</taxon>
        <taxon>Omphalotaceae</taxon>
        <taxon>Lentinula</taxon>
    </lineage>
</organism>
<proteinExistence type="predicted"/>
<evidence type="ECO:0000313" key="4">
    <source>
        <dbReference type="Proteomes" id="UP001150238"/>
    </source>
</evidence>
<feature type="coiled-coil region" evidence="1">
    <location>
        <begin position="42"/>
        <end position="76"/>
    </location>
</feature>
<sequence>MSLPSPEVVRHPADYSPFLNILQNKGVLESTSQRQHLRDIIRKSTEEDIPALDEQIQELLARIRELELTKNGILLNVSKFQEILTPNPIHRLPTEILLEIFFIHRDTTEGYITTISNGVWPLSHVSRKWRSITLSLPELWSNIAISAIESPAKNQLQLLNTALNRSGSHPLYVVAHFSWSTGFDDDDGLFSTYGYPQTRNDTSNLGIPSWPSERQLSEAMIKSVVGHSNRWKTADISVLDPSLLRPIYGQLSSLEKLTFAGDLDDFPQILSIAPKLRDIEFHNSDSSSLQLPWTQIFRFRESQWNPSMDLLPRYLRILRQNTQFEDFGVEYESIRSGNTPQLLTHTKLKAFMCTDIRLIRCLTLPNLQSLHLKAPFMRMCPSDMIPASSDLLSRSRCASNMRVLRLEGVVLNRDVLSLLESTASLTELNFTFDKWVISNDTFLKVFIQRLSTHGKSRKDMARILLPKLESLTIDIEAINSHEWFVCNIQFIDDSFVEMVEARWKKSGNGISQLRVVKFEGYTPATLSAFTVSGVRRMNKMRDEGLETYIATMDINSTDDDRKEKIYIR</sequence>